<evidence type="ECO:0000313" key="9">
    <source>
        <dbReference type="WBParaSite" id="MBELARI_LOCUS6498"/>
    </source>
</evidence>
<evidence type="ECO:0000256" key="2">
    <source>
        <dbReference type="ARBA" id="ARBA00022679"/>
    </source>
</evidence>
<keyword evidence="8" id="KW-1185">Reference proteome</keyword>
<evidence type="ECO:0000256" key="4">
    <source>
        <dbReference type="ARBA" id="ARBA00022777"/>
    </source>
</evidence>
<evidence type="ECO:0000256" key="5">
    <source>
        <dbReference type="ARBA" id="ARBA00022840"/>
    </source>
</evidence>
<feature type="region of interest" description="Disordered" evidence="6">
    <location>
        <begin position="264"/>
        <end position="357"/>
    </location>
</feature>
<protein>
    <submittedName>
        <fullName evidence="9">Protein kinase domain-containing protein</fullName>
    </submittedName>
</protein>
<dbReference type="PANTHER" id="PTHR24345">
    <property type="entry name" value="SERINE/THREONINE-PROTEIN KINASE PLK"/>
    <property type="match status" value="1"/>
</dbReference>
<name>A0AAF3FHL3_9BILA</name>
<feature type="compositionally biased region" description="Low complexity" evidence="6">
    <location>
        <begin position="339"/>
        <end position="349"/>
    </location>
</feature>
<feature type="domain" description="Protein kinase" evidence="7">
    <location>
        <begin position="13"/>
        <end position="314"/>
    </location>
</feature>
<evidence type="ECO:0000256" key="6">
    <source>
        <dbReference type="SAM" id="MobiDB-lite"/>
    </source>
</evidence>
<dbReference type="GO" id="GO:0005524">
    <property type="term" value="F:ATP binding"/>
    <property type="evidence" value="ECO:0007669"/>
    <property type="project" value="UniProtKB-KW"/>
</dbReference>
<dbReference type="GO" id="GO:0004674">
    <property type="term" value="F:protein serine/threonine kinase activity"/>
    <property type="evidence" value="ECO:0007669"/>
    <property type="project" value="UniProtKB-KW"/>
</dbReference>
<evidence type="ECO:0000259" key="7">
    <source>
        <dbReference type="PROSITE" id="PS50011"/>
    </source>
</evidence>
<sequence length="724" mass="82276">MVENQSITVRDITLDEKPFASGGFGKIYKGTLKRGDESITVAVKQIAINPRIQDELSALEHLSQPVVVKYYGSYYNNGLYYLVMEYCKYGSLRDYMKTTKRQMHDLSAFHVLRQLTSVVGYLHSQQIVHRDISPGNILISRKEQVDGYEKLQIKLCDFGLSKQLAPGKQLKTIVGTPGYMAPDMVTAYNRAVDVYSMGCVLYFMLSGIEPRDRRITSADLERVFNPSARRLIQGMIASEQERIELKAIGLSDFCRECSAKISNNGPNSWSSRQHEHANSGFRGSQEFRQREENAPRSRRRSVEALRATCRDPSVESRLRRYQGPKESGYISAQSDQHQTRNQTRSTSTRLFETRREPSRSCVSEGCVPIAQKKPTTSTTVTDNSKIKWPLSFEQFDGMAIISKEARYSVQGPHFIREALNDGRVTGVMIVTIGNDKGQKVSFYQPISNEQIIRSLSDPRAKYDKKTLGDFYNLEDLSGLQYENYRRSFLSLQVFTTRSAVVVVCLHPAEFPDGKAEILQNGDRRVVLLSGSILYGRCGSGTIEDRSFGRIKIVNDGRIKESFFHLFRELDAIAKLTTMPLPPLKIAGACDKNDCKWCNSEKGQTRKEECRPISTAPSSLMNFQEHQARPIANKNRVPLREMSTNKNRDEEQMEVITKSTPAGEVPIAVWGKKTLRKSTNSDYYVYKAEDNIERRFNYGGDLNKITDPDIVKMLRYLLRRVEEGI</sequence>
<dbReference type="Pfam" id="PF00069">
    <property type="entry name" value="Pkinase"/>
    <property type="match status" value="1"/>
</dbReference>
<reference evidence="9" key="1">
    <citation type="submission" date="2024-02" db="UniProtKB">
        <authorList>
            <consortium name="WormBaseParasite"/>
        </authorList>
    </citation>
    <scope>IDENTIFICATION</scope>
</reference>
<dbReference type="PROSITE" id="PS00109">
    <property type="entry name" value="PROTEIN_KINASE_TYR"/>
    <property type="match status" value="1"/>
</dbReference>
<dbReference type="Proteomes" id="UP000887575">
    <property type="component" value="Unassembled WGS sequence"/>
</dbReference>
<accession>A0AAF3FHL3</accession>
<keyword evidence="1" id="KW-0723">Serine/threonine-protein kinase</keyword>
<evidence type="ECO:0000313" key="8">
    <source>
        <dbReference type="Proteomes" id="UP000887575"/>
    </source>
</evidence>
<evidence type="ECO:0000256" key="3">
    <source>
        <dbReference type="ARBA" id="ARBA00022741"/>
    </source>
</evidence>
<keyword evidence="4" id="KW-0418">Kinase</keyword>
<dbReference type="Gene3D" id="1.10.510.10">
    <property type="entry name" value="Transferase(Phosphotransferase) domain 1"/>
    <property type="match status" value="1"/>
</dbReference>
<dbReference type="InterPro" id="IPR000719">
    <property type="entry name" value="Prot_kinase_dom"/>
</dbReference>
<dbReference type="GO" id="GO:0005634">
    <property type="term" value="C:nucleus"/>
    <property type="evidence" value="ECO:0007669"/>
    <property type="project" value="TreeGrafter"/>
</dbReference>
<organism evidence="8 9">
    <name type="scientific">Mesorhabditis belari</name>
    <dbReference type="NCBI Taxonomy" id="2138241"/>
    <lineage>
        <taxon>Eukaryota</taxon>
        <taxon>Metazoa</taxon>
        <taxon>Ecdysozoa</taxon>
        <taxon>Nematoda</taxon>
        <taxon>Chromadorea</taxon>
        <taxon>Rhabditida</taxon>
        <taxon>Rhabditina</taxon>
        <taxon>Rhabditomorpha</taxon>
        <taxon>Rhabditoidea</taxon>
        <taxon>Rhabditidae</taxon>
        <taxon>Mesorhabditinae</taxon>
        <taxon>Mesorhabditis</taxon>
    </lineage>
</organism>
<dbReference type="PANTHER" id="PTHR24345:SF91">
    <property type="entry name" value="SERINE_THREONINE-PROTEIN KINASE PLK4"/>
    <property type="match status" value="1"/>
</dbReference>
<dbReference type="InterPro" id="IPR011009">
    <property type="entry name" value="Kinase-like_dom_sf"/>
</dbReference>
<dbReference type="InterPro" id="IPR008266">
    <property type="entry name" value="Tyr_kinase_AS"/>
</dbReference>
<keyword evidence="2" id="KW-0808">Transferase</keyword>
<keyword evidence="3" id="KW-0547">Nucleotide-binding</keyword>
<dbReference type="WBParaSite" id="MBELARI_LOCUS6498">
    <property type="protein sequence ID" value="MBELARI_LOCUS6498"/>
    <property type="gene ID" value="MBELARI_LOCUS6498"/>
</dbReference>
<proteinExistence type="predicted"/>
<dbReference type="AlphaFoldDB" id="A0AAF3FHL3"/>
<keyword evidence="5" id="KW-0067">ATP-binding</keyword>
<evidence type="ECO:0000256" key="1">
    <source>
        <dbReference type="ARBA" id="ARBA00022527"/>
    </source>
</evidence>
<dbReference type="PROSITE" id="PS50011">
    <property type="entry name" value="PROTEIN_KINASE_DOM"/>
    <property type="match status" value="1"/>
</dbReference>
<dbReference type="SUPFAM" id="SSF56112">
    <property type="entry name" value="Protein kinase-like (PK-like)"/>
    <property type="match status" value="1"/>
</dbReference>
<feature type="compositionally biased region" description="Basic and acidic residues" evidence="6">
    <location>
        <begin position="285"/>
        <end position="318"/>
    </location>
</feature>